<proteinExistence type="predicted"/>
<dbReference type="OrthoDB" id="683469at2759"/>
<evidence type="ECO:0000313" key="3">
    <source>
        <dbReference type="Proteomes" id="UP000789508"/>
    </source>
</evidence>
<dbReference type="Proteomes" id="UP000789508">
    <property type="component" value="Unassembled WGS sequence"/>
</dbReference>
<evidence type="ECO:0000313" key="2">
    <source>
        <dbReference type="EMBL" id="CAG8741080.1"/>
    </source>
</evidence>
<gene>
    <name evidence="2" type="ORF">ALEPTO_LOCUS12961</name>
</gene>
<comment type="caution">
    <text evidence="2">The sequence shown here is derived from an EMBL/GenBank/DDBJ whole genome shotgun (WGS) entry which is preliminary data.</text>
</comment>
<protein>
    <submittedName>
        <fullName evidence="2">3782_t:CDS:1</fullName>
    </submittedName>
</protein>
<name>A0A9N9IP13_9GLOM</name>
<dbReference type="PANTHER" id="PTHR31973:SF187">
    <property type="entry name" value="MUTATOR TRANSPOSASE MUDRA PROTEIN"/>
    <property type="match status" value="1"/>
</dbReference>
<sequence>MNRVCSEVGAETLYMGAWRSRTANKKRGAEEINKSYQRIKSLLDNLLTANPGSVTAFDVDRFNHAFLCLHPWIKVTEHCRSVFTFDACHSKSSYRGVFLGTSTIEGEGKLVPVAFAICSIENSNNWAWFCELLHTALPTINTNETVIISDREKGIADVVRTELPNAFHAHCVWYIEKMSIRSSELNLGALHIEDFENIMKDISKLHAEAAIYLNEIPPET</sequence>
<organism evidence="2 3">
    <name type="scientific">Ambispora leptoticha</name>
    <dbReference type="NCBI Taxonomy" id="144679"/>
    <lineage>
        <taxon>Eukaryota</taxon>
        <taxon>Fungi</taxon>
        <taxon>Fungi incertae sedis</taxon>
        <taxon>Mucoromycota</taxon>
        <taxon>Glomeromycotina</taxon>
        <taxon>Glomeromycetes</taxon>
        <taxon>Archaeosporales</taxon>
        <taxon>Ambisporaceae</taxon>
        <taxon>Ambispora</taxon>
    </lineage>
</organism>
<dbReference type="EMBL" id="CAJVPS010035312">
    <property type="protein sequence ID" value="CAG8741080.1"/>
    <property type="molecule type" value="Genomic_DNA"/>
</dbReference>
<reference evidence="2" key="1">
    <citation type="submission" date="2021-06" db="EMBL/GenBank/DDBJ databases">
        <authorList>
            <person name="Kallberg Y."/>
            <person name="Tangrot J."/>
            <person name="Rosling A."/>
        </authorList>
    </citation>
    <scope>NUCLEOTIDE SEQUENCE</scope>
    <source>
        <strain evidence="2">FL130A</strain>
    </source>
</reference>
<feature type="domain" description="MULE transposase" evidence="1">
    <location>
        <begin position="82"/>
        <end position="177"/>
    </location>
</feature>
<dbReference type="PANTHER" id="PTHR31973">
    <property type="entry name" value="POLYPROTEIN, PUTATIVE-RELATED"/>
    <property type="match status" value="1"/>
</dbReference>
<accession>A0A9N9IP13</accession>
<dbReference type="AlphaFoldDB" id="A0A9N9IP13"/>
<dbReference type="InterPro" id="IPR018289">
    <property type="entry name" value="MULE_transposase_dom"/>
</dbReference>
<dbReference type="Pfam" id="PF10551">
    <property type="entry name" value="MULE"/>
    <property type="match status" value="1"/>
</dbReference>
<keyword evidence="3" id="KW-1185">Reference proteome</keyword>
<evidence type="ECO:0000259" key="1">
    <source>
        <dbReference type="Pfam" id="PF10551"/>
    </source>
</evidence>